<feature type="domain" description="YncI copper-binding" evidence="2">
    <location>
        <begin position="21"/>
        <end position="158"/>
    </location>
</feature>
<name>A0A6A5AVL8_APHAT</name>
<evidence type="ECO:0000256" key="1">
    <source>
        <dbReference type="SAM" id="SignalP"/>
    </source>
</evidence>
<sequence length="161" mass="17000">MHLYHAVVALAVFAASSVSGHATLNPPVGAPNAYLVTSVRIAHSYPGASTKNVTVGIPTGITTVKPKQIDTWKVDFEYAEVNGTKAVTQVTWYGGDLPDDLFQDFGLQLKLADLPNGTVLYFPVTQFTVPNGTLAWTSIPDAAGKLADAAHPAPKLTVIKA</sequence>
<dbReference type="VEuPathDB" id="FungiDB:H257_10231"/>
<evidence type="ECO:0000313" key="3">
    <source>
        <dbReference type="EMBL" id="KAF0774455.1"/>
    </source>
</evidence>
<dbReference type="InterPro" id="IPR038507">
    <property type="entry name" value="YcnI-like_sf"/>
</dbReference>
<reference evidence="3 4" key="1">
    <citation type="submission" date="2019-06" db="EMBL/GenBank/DDBJ databases">
        <title>Genomics analysis of Aphanomyces spp. identifies a new class of oomycete effector associated with host adaptation.</title>
        <authorList>
            <person name="Gaulin E."/>
        </authorList>
    </citation>
    <scope>NUCLEOTIDE SEQUENCE [LARGE SCALE GENOMIC DNA]</scope>
    <source>
        <strain evidence="3 4">E</strain>
    </source>
</reference>
<organism evidence="3 4">
    <name type="scientific">Aphanomyces astaci</name>
    <name type="common">Crayfish plague agent</name>
    <dbReference type="NCBI Taxonomy" id="112090"/>
    <lineage>
        <taxon>Eukaryota</taxon>
        <taxon>Sar</taxon>
        <taxon>Stramenopiles</taxon>
        <taxon>Oomycota</taxon>
        <taxon>Saprolegniomycetes</taxon>
        <taxon>Saprolegniales</taxon>
        <taxon>Verrucalvaceae</taxon>
        <taxon>Aphanomyces</taxon>
    </lineage>
</organism>
<evidence type="ECO:0000259" key="2">
    <source>
        <dbReference type="Pfam" id="PF07987"/>
    </source>
</evidence>
<dbReference type="Pfam" id="PF07987">
    <property type="entry name" value="DUF1775"/>
    <property type="match status" value="1"/>
</dbReference>
<gene>
    <name evidence="3" type="ORF">AaE_001846</name>
</gene>
<comment type="caution">
    <text evidence="3">The sequence shown here is derived from an EMBL/GenBank/DDBJ whole genome shotgun (WGS) entry which is preliminary data.</text>
</comment>
<dbReference type="EMBL" id="VJMI01003754">
    <property type="protein sequence ID" value="KAF0774455.1"/>
    <property type="molecule type" value="Genomic_DNA"/>
</dbReference>
<dbReference type="Proteomes" id="UP000469452">
    <property type="component" value="Unassembled WGS sequence"/>
</dbReference>
<protein>
    <recommendedName>
        <fullName evidence="2">YncI copper-binding domain-containing protein</fullName>
    </recommendedName>
</protein>
<evidence type="ECO:0000313" key="4">
    <source>
        <dbReference type="Proteomes" id="UP000469452"/>
    </source>
</evidence>
<feature type="chain" id="PRO_5025369773" description="YncI copper-binding domain-containing protein" evidence="1">
    <location>
        <begin position="23"/>
        <end position="161"/>
    </location>
</feature>
<keyword evidence="1" id="KW-0732">Signal</keyword>
<accession>A0A6A5AVL8</accession>
<feature type="signal peptide" evidence="1">
    <location>
        <begin position="1"/>
        <end position="22"/>
    </location>
</feature>
<dbReference type="AlphaFoldDB" id="A0A6A5AVL8"/>
<dbReference type="InterPro" id="IPR012533">
    <property type="entry name" value="YcnI-copper_dom"/>
</dbReference>
<proteinExistence type="predicted"/>
<dbReference type="Gene3D" id="2.60.40.2230">
    <property type="entry name" value="Uncharacterised protein YcnI-like PF07987, DUF1775"/>
    <property type="match status" value="1"/>
</dbReference>